<dbReference type="Pfam" id="PF00072">
    <property type="entry name" value="Response_reg"/>
    <property type="match status" value="1"/>
</dbReference>
<sequence>MYHKVLAVEDFESASISVQKALDDLDIKNVVFANYCDQAFEIFNDNFEENSTFDLLITDLSFDEDNNVQEIKSGIELIKKIREISQDVKIIVFSTERRSRKINELFTDLKIDGFVSKGRMDVQELKKAILEISEDNSYISQENLFNIKQTDTLELSNLEYAILQLLSSGILQKNISIILKERNLKPNSLSSLEKILNQLKETFSAKSNEQLIAKCKDLGIL</sequence>
<keyword evidence="3" id="KW-0238">DNA-binding</keyword>
<dbReference type="EMBL" id="JABSNO010000002">
    <property type="protein sequence ID" value="NRS91250.1"/>
    <property type="molecule type" value="Genomic_DNA"/>
</dbReference>
<evidence type="ECO:0000313" key="3">
    <source>
        <dbReference type="EMBL" id="NRS91250.1"/>
    </source>
</evidence>
<reference evidence="3" key="1">
    <citation type="submission" date="2020-05" db="EMBL/GenBank/DDBJ databases">
        <title>Genomic Encyclopedia of Type Strains, Phase IV (KMG-V): Genome sequencing to study the core and pangenomes of soil and plant-associated prokaryotes.</title>
        <authorList>
            <person name="Whitman W."/>
        </authorList>
    </citation>
    <scope>NUCLEOTIDE SEQUENCE</scope>
    <source>
        <strain evidence="3">16F</strain>
    </source>
</reference>
<protein>
    <submittedName>
        <fullName evidence="3">DNA-binding NarL/FixJ family response regulator</fullName>
    </submittedName>
</protein>
<feature type="modified residue" description="4-aspartylphosphate" evidence="1">
    <location>
        <position position="59"/>
    </location>
</feature>
<accession>A0A8J8G5S5</accession>
<evidence type="ECO:0000313" key="4">
    <source>
        <dbReference type="Proteomes" id="UP000610746"/>
    </source>
</evidence>
<feature type="domain" description="Response regulatory" evidence="2">
    <location>
        <begin position="4"/>
        <end position="132"/>
    </location>
</feature>
<dbReference type="SUPFAM" id="SSF52172">
    <property type="entry name" value="CheY-like"/>
    <property type="match status" value="1"/>
</dbReference>
<dbReference type="PANTHER" id="PTHR45566">
    <property type="entry name" value="HTH-TYPE TRANSCRIPTIONAL REGULATOR YHJB-RELATED"/>
    <property type="match status" value="1"/>
</dbReference>
<organism evidence="3 4">
    <name type="scientific">Frigoriflavimonas asaccharolytica</name>
    <dbReference type="NCBI Taxonomy" id="2735899"/>
    <lineage>
        <taxon>Bacteria</taxon>
        <taxon>Pseudomonadati</taxon>
        <taxon>Bacteroidota</taxon>
        <taxon>Flavobacteriia</taxon>
        <taxon>Flavobacteriales</taxon>
        <taxon>Weeksellaceae</taxon>
        <taxon>Frigoriflavimonas</taxon>
    </lineage>
</organism>
<dbReference type="InterPro" id="IPR001789">
    <property type="entry name" value="Sig_transdc_resp-reg_receiver"/>
</dbReference>
<gene>
    <name evidence="3" type="ORF">HNQ03_000316</name>
</gene>
<dbReference type="PANTHER" id="PTHR45566:SF1">
    <property type="entry name" value="HTH-TYPE TRANSCRIPTIONAL REGULATOR YHJB-RELATED"/>
    <property type="match status" value="1"/>
</dbReference>
<dbReference type="InterPro" id="IPR051015">
    <property type="entry name" value="EvgA-like"/>
</dbReference>
<comment type="caution">
    <text evidence="3">The sequence shown here is derived from an EMBL/GenBank/DDBJ whole genome shotgun (WGS) entry which is preliminary data.</text>
</comment>
<dbReference type="AlphaFoldDB" id="A0A8J8G5S5"/>
<dbReference type="GO" id="GO:0000160">
    <property type="term" value="P:phosphorelay signal transduction system"/>
    <property type="evidence" value="ECO:0007669"/>
    <property type="project" value="InterPro"/>
</dbReference>
<dbReference type="InterPro" id="IPR011006">
    <property type="entry name" value="CheY-like_superfamily"/>
</dbReference>
<keyword evidence="4" id="KW-1185">Reference proteome</keyword>
<name>A0A8J8G5S5_9FLAO</name>
<dbReference type="Gene3D" id="3.40.50.2300">
    <property type="match status" value="1"/>
</dbReference>
<evidence type="ECO:0000259" key="2">
    <source>
        <dbReference type="PROSITE" id="PS50110"/>
    </source>
</evidence>
<dbReference type="RefSeq" id="WP_173777888.1">
    <property type="nucleotide sequence ID" value="NZ_JABSNO010000002.1"/>
</dbReference>
<keyword evidence="1" id="KW-0597">Phosphoprotein</keyword>
<proteinExistence type="predicted"/>
<dbReference type="Proteomes" id="UP000610746">
    <property type="component" value="Unassembled WGS sequence"/>
</dbReference>
<dbReference type="SMART" id="SM00448">
    <property type="entry name" value="REC"/>
    <property type="match status" value="1"/>
</dbReference>
<dbReference type="PROSITE" id="PS50110">
    <property type="entry name" value="RESPONSE_REGULATORY"/>
    <property type="match status" value="1"/>
</dbReference>
<dbReference type="GO" id="GO:0003677">
    <property type="term" value="F:DNA binding"/>
    <property type="evidence" value="ECO:0007669"/>
    <property type="project" value="UniProtKB-KW"/>
</dbReference>
<evidence type="ECO:0000256" key="1">
    <source>
        <dbReference type="PROSITE-ProRule" id="PRU00169"/>
    </source>
</evidence>